<gene>
    <name evidence="2" type="ORF">GCM10009843_39360</name>
</gene>
<reference evidence="2 3" key="1">
    <citation type="journal article" date="2019" name="Int. J. Syst. Evol. Microbiol.">
        <title>The Global Catalogue of Microorganisms (GCM) 10K type strain sequencing project: providing services to taxonomists for standard genome sequencing and annotation.</title>
        <authorList>
            <consortium name="The Broad Institute Genomics Platform"/>
            <consortium name="The Broad Institute Genome Sequencing Center for Infectious Disease"/>
            <person name="Wu L."/>
            <person name="Ma J."/>
        </authorList>
    </citation>
    <scope>NUCLEOTIDE SEQUENCE [LARGE SCALE GENOMIC DNA]</scope>
    <source>
        <strain evidence="2 3">JCM 16021</strain>
    </source>
</reference>
<accession>A0ABN2YY96</accession>
<sequence length="46" mass="5262">MFRKNQPGNTKPSGPRNPRHREFHHPSIPVRDRYSAALAAGWRPLG</sequence>
<keyword evidence="3" id="KW-1185">Reference proteome</keyword>
<proteinExistence type="predicted"/>
<feature type="compositionally biased region" description="Polar residues" evidence="1">
    <location>
        <begin position="1"/>
        <end position="12"/>
    </location>
</feature>
<dbReference type="EMBL" id="BAAAQQ010000014">
    <property type="protein sequence ID" value="GAA2133654.1"/>
    <property type="molecule type" value="Genomic_DNA"/>
</dbReference>
<dbReference type="Proteomes" id="UP001500575">
    <property type="component" value="Unassembled WGS sequence"/>
</dbReference>
<evidence type="ECO:0000313" key="2">
    <source>
        <dbReference type="EMBL" id="GAA2133654.1"/>
    </source>
</evidence>
<dbReference type="RefSeq" id="WP_344305569.1">
    <property type="nucleotide sequence ID" value="NZ_BAAAQQ010000014.1"/>
</dbReference>
<feature type="region of interest" description="Disordered" evidence="1">
    <location>
        <begin position="1"/>
        <end position="29"/>
    </location>
</feature>
<comment type="caution">
    <text evidence="2">The sequence shown here is derived from an EMBL/GenBank/DDBJ whole genome shotgun (WGS) entry which is preliminary data.</text>
</comment>
<evidence type="ECO:0000256" key="1">
    <source>
        <dbReference type="SAM" id="MobiDB-lite"/>
    </source>
</evidence>
<name>A0ABN2YY96_9ACTN</name>
<organism evidence="2 3">
    <name type="scientific">Nocardioides bigeumensis</name>
    <dbReference type="NCBI Taxonomy" id="433657"/>
    <lineage>
        <taxon>Bacteria</taxon>
        <taxon>Bacillati</taxon>
        <taxon>Actinomycetota</taxon>
        <taxon>Actinomycetes</taxon>
        <taxon>Propionibacteriales</taxon>
        <taxon>Nocardioidaceae</taxon>
        <taxon>Nocardioides</taxon>
    </lineage>
</organism>
<protein>
    <submittedName>
        <fullName evidence="2">Uncharacterized protein</fullName>
    </submittedName>
</protein>
<evidence type="ECO:0000313" key="3">
    <source>
        <dbReference type="Proteomes" id="UP001500575"/>
    </source>
</evidence>